<dbReference type="EMBL" id="FNSV01000002">
    <property type="protein sequence ID" value="SEB31780.1"/>
    <property type="molecule type" value="Genomic_DNA"/>
</dbReference>
<feature type="transmembrane region" description="Helical" evidence="2">
    <location>
        <begin position="196"/>
        <end position="222"/>
    </location>
</feature>
<proteinExistence type="predicted"/>
<sequence length="495" mass="54004">MRTGRVAVLVLGCLSALTGFALLTAAVFLGWAYFMQRDGGHFTSPSARYETSESALVSEKVDLFAGADLPEGFSSEDLGRVLLRATSRDPDRDIFIGIGPRDEVDKYFTDVAHTEVTAVQFDPFRPTYRQIPGARQAALPGEQPFWSASSSGPGMQEVRWELRQGAWTAVVMNADATPGVSADIQAGAHLAFLGPLALGVVIGAVALLVIGIPLIVAGAIGLGRHGPPQPHPVGADDRDAGDPSDAQGPSTVYPVRLVGELDAPLSRWMWLVKWLLAIPHFFVLVFLAVAFVVTTLVSGFAILFTARYPRALFDFNVGVLRWMWRVQFYAYSALATDRYPPFTLKRTDYPADFDVDYPARLSRGLVVVKWWLLALPHYLILALLAGGWFGSWRAGVSVTAGAHYGQPWFFSSVLGLVVIFSAMSLLVTGRYPHGLFDFVMGINRWAFRVAAYATLMRDEYPPFRLDQGPFEPHESTAGADGDNSGADTSREGPRT</sequence>
<accession>A0A1H4ICX1</accession>
<dbReference type="RefSeq" id="WP_072951272.1">
    <property type="nucleotide sequence ID" value="NZ_FNSV01000002.1"/>
</dbReference>
<evidence type="ECO:0000313" key="3">
    <source>
        <dbReference type="EMBL" id="SEB31780.1"/>
    </source>
</evidence>
<reference evidence="4" key="1">
    <citation type="submission" date="2016-10" db="EMBL/GenBank/DDBJ databases">
        <authorList>
            <person name="Varghese N."/>
            <person name="Submissions S."/>
        </authorList>
    </citation>
    <scope>NUCLEOTIDE SEQUENCE [LARGE SCALE GENOMIC DNA]</scope>
    <source>
        <strain evidence="4">DSM 44498</strain>
    </source>
</reference>
<name>A0A1H4ICX1_9NOCA</name>
<feature type="transmembrane region" description="Helical" evidence="2">
    <location>
        <begin position="6"/>
        <end position="34"/>
    </location>
</feature>
<dbReference type="OrthoDB" id="156718at2"/>
<dbReference type="AlphaFoldDB" id="A0A1H4ICX1"/>
<feature type="region of interest" description="Disordered" evidence="1">
    <location>
        <begin position="227"/>
        <end position="251"/>
    </location>
</feature>
<organism evidence="3 4">
    <name type="scientific">Rhodococcus koreensis</name>
    <dbReference type="NCBI Taxonomy" id="99653"/>
    <lineage>
        <taxon>Bacteria</taxon>
        <taxon>Bacillati</taxon>
        <taxon>Actinomycetota</taxon>
        <taxon>Actinomycetes</taxon>
        <taxon>Mycobacteriales</taxon>
        <taxon>Nocardiaceae</taxon>
        <taxon>Rhodococcus</taxon>
    </lineage>
</organism>
<keyword evidence="2" id="KW-0472">Membrane</keyword>
<feature type="transmembrane region" description="Helical" evidence="2">
    <location>
        <begin position="370"/>
        <end position="389"/>
    </location>
</feature>
<feature type="transmembrane region" description="Helical" evidence="2">
    <location>
        <begin position="274"/>
        <end position="304"/>
    </location>
</feature>
<dbReference type="InterPro" id="IPR025498">
    <property type="entry name" value="DUF4389"/>
</dbReference>
<evidence type="ECO:0000313" key="4">
    <source>
        <dbReference type="Proteomes" id="UP000183561"/>
    </source>
</evidence>
<protein>
    <recommendedName>
        <fullName evidence="5">DUF4389 domain-containing protein</fullName>
    </recommendedName>
</protein>
<dbReference type="Proteomes" id="UP000183561">
    <property type="component" value="Unassembled WGS sequence"/>
</dbReference>
<keyword evidence="2" id="KW-0812">Transmembrane</keyword>
<keyword evidence="4" id="KW-1185">Reference proteome</keyword>
<evidence type="ECO:0000256" key="2">
    <source>
        <dbReference type="SAM" id="Phobius"/>
    </source>
</evidence>
<keyword evidence="2" id="KW-1133">Transmembrane helix</keyword>
<gene>
    <name evidence="3" type="ORF">SAMN04490239_0438</name>
</gene>
<dbReference type="Pfam" id="PF14333">
    <property type="entry name" value="DUF4389"/>
    <property type="match status" value="2"/>
</dbReference>
<evidence type="ECO:0000256" key="1">
    <source>
        <dbReference type="SAM" id="MobiDB-lite"/>
    </source>
</evidence>
<evidence type="ECO:0008006" key="5">
    <source>
        <dbReference type="Google" id="ProtNLM"/>
    </source>
</evidence>
<feature type="region of interest" description="Disordered" evidence="1">
    <location>
        <begin position="466"/>
        <end position="495"/>
    </location>
</feature>
<feature type="transmembrane region" description="Helical" evidence="2">
    <location>
        <begin position="409"/>
        <end position="428"/>
    </location>
</feature>